<accession>A0AAE0A337</accession>
<proteinExistence type="predicted"/>
<sequence length="109" mass="12350">MNKTKDGVYQDPAIDGRIVSPTLMWVKALVSKSSLDFLKTVAYLVVDNNMVVCFGRMVVLQFYLVWIQRSHWFISLIVPFQKSNRRYGLDSSTTVQCREMEKAVGVGGA</sequence>
<dbReference type="AlphaFoldDB" id="A0AAE0A337"/>
<keyword evidence="2" id="KW-1185">Reference proteome</keyword>
<comment type="caution">
    <text evidence="1">The sequence shown here is derived from an EMBL/GenBank/DDBJ whole genome shotgun (WGS) entry which is preliminary data.</text>
</comment>
<evidence type="ECO:0000313" key="2">
    <source>
        <dbReference type="Proteomes" id="UP001281410"/>
    </source>
</evidence>
<evidence type="ECO:0000313" key="1">
    <source>
        <dbReference type="EMBL" id="KAK3199933.1"/>
    </source>
</evidence>
<gene>
    <name evidence="1" type="ORF">Dsin_023348</name>
</gene>
<organism evidence="1 2">
    <name type="scientific">Dipteronia sinensis</name>
    <dbReference type="NCBI Taxonomy" id="43782"/>
    <lineage>
        <taxon>Eukaryota</taxon>
        <taxon>Viridiplantae</taxon>
        <taxon>Streptophyta</taxon>
        <taxon>Embryophyta</taxon>
        <taxon>Tracheophyta</taxon>
        <taxon>Spermatophyta</taxon>
        <taxon>Magnoliopsida</taxon>
        <taxon>eudicotyledons</taxon>
        <taxon>Gunneridae</taxon>
        <taxon>Pentapetalae</taxon>
        <taxon>rosids</taxon>
        <taxon>malvids</taxon>
        <taxon>Sapindales</taxon>
        <taxon>Sapindaceae</taxon>
        <taxon>Hippocastanoideae</taxon>
        <taxon>Acereae</taxon>
        <taxon>Dipteronia</taxon>
    </lineage>
</organism>
<reference evidence="1" key="1">
    <citation type="journal article" date="2023" name="Plant J.">
        <title>Genome sequences and population genomics provide insights into the demographic history, inbreeding, and mutation load of two 'living fossil' tree species of Dipteronia.</title>
        <authorList>
            <person name="Feng Y."/>
            <person name="Comes H.P."/>
            <person name="Chen J."/>
            <person name="Zhu S."/>
            <person name="Lu R."/>
            <person name="Zhang X."/>
            <person name="Li P."/>
            <person name="Qiu J."/>
            <person name="Olsen K.M."/>
            <person name="Qiu Y."/>
        </authorList>
    </citation>
    <scope>NUCLEOTIDE SEQUENCE</scope>
    <source>
        <strain evidence="1">NBL</strain>
    </source>
</reference>
<protein>
    <submittedName>
        <fullName evidence="1">Uncharacterized protein</fullName>
    </submittedName>
</protein>
<dbReference type="Proteomes" id="UP001281410">
    <property type="component" value="Unassembled WGS sequence"/>
</dbReference>
<dbReference type="EMBL" id="JANJYJ010000007">
    <property type="protein sequence ID" value="KAK3199933.1"/>
    <property type="molecule type" value="Genomic_DNA"/>
</dbReference>
<name>A0AAE0A337_9ROSI</name>